<evidence type="ECO:0000313" key="3">
    <source>
        <dbReference type="Proteomes" id="UP000293925"/>
    </source>
</evidence>
<evidence type="ECO:0000256" key="1">
    <source>
        <dbReference type="SAM" id="Phobius"/>
    </source>
</evidence>
<evidence type="ECO:0000313" key="2">
    <source>
        <dbReference type="EMBL" id="TCD29248.1"/>
    </source>
</evidence>
<dbReference type="RefSeq" id="WP_131527343.1">
    <property type="nucleotide sequence ID" value="NZ_SJSO01000002.1"/>
</dbReference>
<reference evidence="2 3" key="1">
    <citation type="submission" date="2019-02" db="EMBL/GenBank/DDBJ databases">
        <title>Pedobacter sp. RP-3-21 sp. nov., isolated from Arctic soil.</title>
        <authorList>
            <person name="Dahal R.H."/>
        </authorList>
    </citation>
    <scope>NUCLEOTIDE SEQUENCE [LARGE SCALE GENOMIC DNA]</scope>
    <source>
        <strain evidence="2 3">RP-3-21</strain>
    </source>
</reference>
<protein>
    <submittedName>
        <fullName evidence="2">Uncharacterized protein</fullName>
    </submittedName>
</protein>
<dbReference type="AlphaFoldDB" id="A0A4V2MRE4"/>
<name>A0A4V2MRE4_9SPHI</name>
<keyword evidence="1" id="KW-0472">Membrane</keyword>
<dbReference type="Proteomes" id="UP000293925">
    <property type="component" value="Unassembled WGS sequence"/>
</dbReference>
<sequence length="124" mass="14676">MTIFNPQIEERTTIELLLIVGAPDEWNESAIEQAQLELTLRKVNESQIKQAKHLSKQKVRLEDLKKEKESYSFLDFIFEPSTFIEVLVSWELRKDGYLRKADQQKWLRPIFILVIIMMIIVLSL</sequence>
<keyword evidence="1" id="KW-0812">Transmembrane</keyword>
<gene>
    <name evidence="2" type="ORF">EZ456_03540</name>
</gene>
<dbReference type="EMBL" id="SJSO01000002">
    <property type="protein sequence ID" value="TCD29248.1"/>
    <property type="molecule type" value="Genomic_DNA"/>
</dbReference>
<keyword evidence="3" id="KW-1185">Reference proteome</keyword>
<comment type="caution">
    <text evidence="2">The sequence shown here is derived from an EMBL/GenBank/DDBJ whole genome shotgun (WGS) entry which is preliminary data.</text>
</comment>
<proteinExistence type="predicted"/>
<dbReference type="OrthoDB" id="1164913at2"/>
<organism evidence="2 3">
    <name type="scientific">Pedobacter psychrodurus</name>
    <dbReference type="NCBI Taxonomy" id="2530456"/>
    <lineage>
        <taxon>Bacteria</taxon>
        <taxon>Pseudomonadati</taxon>
        <taxon>Bacteroidota</taxon>
        <taxon>Sphingobacteriia</taxon>
        <taxon>Sphingobacteriales</taxon>
        <taxon>Sphingobacteriaceae</taxon>
        <taxon>Pedobacter</taxon>
    </lineage>
</organism>
<keyword evidence="1" id="KW-1133">Transmembrane helix</keyword>
<accession>A0A4V2MRE4</accession>
<feature type="transmembrane region" description="Helical" evidence="1">
    <location>
        <begin position="106"/>
        <end position="123"/>
    </location>
</feature>